<evidence type="ECO:0000313" key="2">
    <source>
        <dbReference type="EMBL" id="PCC51373.1"/>
    </source>
</evidence>
<comment type="caution">
    <text evidence="2">The sequence shown here is derived from an EMBL/GenBank/DDBJ whole genome shotgun (WGS) entry which is preliminary data.</text>
</comment>
<organism evidence="2 3">
    <name type="scientific">Brevibacterium aurantiacum</name>
    <dbReference type="NCBI Taxonomy" id="273384"/>
    <lineage>
        <taxon>Bacteria</taxon>
        <taxon>Bacillati</taxon>
        <taxon>Actinomycetota</taxon>
        <taxon>Actinomycetes</taxon>
        <taxon>Micrococcales</taxon>
        <taxon>Brevibacteriaceae</taxon>
        <taxon>Brevibacterium</taxon>
    </lineage>
</organism>
<proteinExistence type="predicted"/>
<accession>A0A2A3ZIM9</accession>
<evidence type="ECO:0000256" key="1">
    <source>
        <dbReference type="SAM" id="MobiDB-lite"/>
    </source>
</evidence>
<sequence length="178" mass="18621">MRTVGLIAVAVIVVLGAGVGIGLFAFNPQTADKAPVAESTGTPKAQPSEQAPSPSDDLVNEDTEAAPSPGETGECPVDAPDELVSGETQEYKVKLCLYEGAASADHVTYVGGNSENGFTVLPADMNFDSMGNPYLEASSGGIRYVVDPKGLYVEGSEVIVDQEWIRGNMQELYDFATG</sequence>
<protein>
    <submittedName>
        <fullName evidence="2">Uncharacterized protein</fullName>
    </submittedName>
</protein>
<gene>
    <name evidence="2" type="ORF">CIK62_02350</name>
</gene>
<dbReference type="AlphaFoldDB" id="A0A2A3ZIM9"/>
<name>A0A2A3ZIM9_BREAU</name>
<evidence type="ECO:0000313" key="3">
    <source>
        <dbReference type="Proteomes" id="UP000217720"/>
    </source>
</evidence>
<feature type="compositionally biased region" description="Polar residues" evidence="1">
    <location>
        <begin position="39"/>
        <end position="53"/>
    </location>
</feature>
<reference evidence="2 3" key="1">
    <citation type="journal article" date="2017" name="Elife">
        <title>Extensive horizontal gene transfer in cheese-associated bacteria.</title>
        <authorList>
            <person name="Bonham K.S."/>
            <person name="Wolfe B.E."/>
            <person name="Dutton R.J."/>
        </authorList>
    </citation>
    <scope>NUCLEOTIDE SEQUENCE [LARGE SCALE GENOMIC DNA]</scope>
    <source>
        <strain evidence="2 3">900_6</strain>
    </source>
</reference>
<feature type="region of interest" description="Disordered" evidence="1">
    <location>
        <begin position="34"/>
        <end position="83"/>
    </location>
</feature>
<dbReference type="Proteomes" id="UP000217720">
    <property type="component" value="Unassembled WGS sequence"/>
</dbReference>
<dbReference type="EMBL" id="NRGO01000004">
    <property type="protein sequence ID" value="PCC51373.1"/>
    <property type="molecule type" value="Genomic_DNA"/>
</dbReference>